<protein>
    <submittedName>
        <fullName evidence="3">VPDSG-CTERM sorting domain-containing protein</fullName>
    </submittedName>
</protein>
<dbReference type="InterPro" id="IPR022288">
    <property type="entry name" value="VPDSG_CTERM"/>
</dbReference>
<keyword evidence="4" id="KW-1185">Reference proteome</keyword>
<keyword evidence="1" id="KW-1133">Transmembrane helix</keyword>
<dbReference type="Pfam" id="PF18205">
    <property type="entry name" value="VPDSG-CTERM"/>
    <property type="match status" value="1"/>
</dbReference>
<keyword evidence="1" id="KW-0472">Membrane</keyword>
<keyword evidence="1" id="KW-0812">Transmembrane</keyword>
<name>A0A927F681_9BACT</name>
<accession>A0A927F681</accession>
<dbReference type="EMBL" id="JACYFG010000007">
    <property type="protein sequence ID" value="MBD5779183.1"/>
    <property type="molecule type" value="Genomic_DNA"/>
</dbReference>
<evidence type="ECO:0000313" key="3">
    <source>
        <dbReference type="EMBL" id="MBD5779183.1"/>
    </source>
</evidence>
<feature type="transmembrane region" description="Helical" evidence="1">
    <location>
        <begin position="140"/>
        <end position="157"/>
    </location>
</feature>
<evidence type="ECO:0000256" key="1">
    <source>
        <dbReference type="SAM" id="Phobius"/>
    </source>
</evidence>
<feature type="domain" description="VPDSG-CTERM protein sorting" evidence="2">
    <location>
        <begin position="136"/>
        <end position="161"/>
    </location>
</feature>
<evidence type="ECO:0000313" key="4">
    <source>
        <dbReference type="Proteomes" id="UP000622317"/>
    </source>
</evidence>
<comment type="caution">
    <text evidence="3">The sequence shown here is derived from an EMBL/GenBank/DDBJ whole genome shotgun (WGS) entry which is preliminary data.</text>
</comment>
<reference evidence="3" key="1">
    <citation type="submission" date="2020-09" db="EMBL/GenBank/DDBJ databases">
        <title>Pelagicoccus enzymogenes sp. nov. with an EPS production, isolated from marine sediment.</title>
        <authorList>
            <person name="Feng X."/>
        </authorList>
    </citation>
    <scope>NUCLEOTIDE SEQUENCE</scope>
    <source>
        <strain evidence="3">NFK12</strain>
    </source>
</reference>
<evidence type="ECO:0000259" key="2">
    <source>
        <dbReference type="Pfam" id="PF18205"/>
    </source>
</evidence>
<dbReference type="NCBIfam" id="TIGR03778">
    <property type="entry name" value="VPDSG_CTERM"/>
    <property type="match status" value="1"/>
</dbReference>
<proteinExistence type="predicted"/>
<organism evidence="3 4">
    <name type="scientific">Pelagicoccus enzymogenes</name>
    <dbReference type="NCBI Taxonomy" id="2773457"/>
    <lineage>
        <taxon>Bacteria</taxon>
        <taxon>Pseudomonadati</taxon>
        <taxon>Verrucomicrobiota</taxon>
        <taxon>Opitutia</taxon>
        <taxon>Puniceicoccales</taxon>
        <taxon>Pelagicoccaceae</taxon>
        <taxon>Pelagicoccus</taxon>
    </lineage>
</organism>
<sequence length="165" mass="17434">MPFVLDNSTATLSDVNPQSDFYKLDAPSSESGSGAGIFDFLFGVDNQLGEFVQLTWAGNPKPFLTGIGLKAGSSGSAAGGLFAMLWDASDLQLFNNSSSYDAIRIYQDGIVHKRNGQFLGISHVTVDGEPGQADVKVPDSGSAFAMLGVGIAIILVLRRRMKEGV</sequence>
<dbReference type="AlphaFoldDB" id="A0A927F681"/>
<dbReference type="RefSeq" id="WP_191616318.1">
    <property type="nucleotide sequence ID" value="NZ_JACYFG010000007.1"/>
</dbReference>
<gene>
    <name evidence="3" type="ORF">IEN85_06730</name>
</gene>
<dbReference type="Proteomes" id="UP000622317">
    <property type="component" value="Unassembled WGS sequence"/>
</dbReference>